<organism evidence="2 3">
    <name type="scientific">Lysobacter soli</name>
    <dbReference type="NCBI Taxonomy" id="453783"/>
    <lineage>
        <taxon>Bacteria</taxon>
        <taxon>Pseudomonadati</taxon>
        <taxon>Pseudomonadota</taxon>
        <taxon>Gammaproteobacteria</taxon>
        <taxon>Lysobacterales</taxon>
        <taxon>Lysobacteraceae</taxon>
        <taxon>Lysobacter</taxon>
    </lineage>
</organism>
<feature type="region of interest" description="Disordered" evidence="1">
    <location>
        <begin position="1"/>
        <end position="21"/>
    </location>
</feature>
<evidence type="ECO:0000313" key="3">
    <source>
        <dbReference type="Proteomes" id="UP000256829"/>
    </source>
</evidence>
<protein>
    <submittedName>
        <fullName evidence="2">Uncharacterized protein</fullName>
    </submittedName>
</protein>
<comment type="caution">
    <text evidence="2">The sequence shown here is derived from an EMBL/GenBank/DDBJ whole genome shotgun (WGS) entry which is preliminary data.</text>
</comment>
<proteinExistence type="predicted"/>
<evidence type="ECO:0000313" key="2">
    <source>
        <dbReference type="EMBL" id="RDY66721.1"/>
    </source>
</evidence>
<reference evidence="2 3" key="1">
    <citation type="submission" date="2018-08" db="EMBL/GenBank/DDBJ databases">
        <title>Lysobacter soli KCTC 22011, whole genome shotgun sequence.</title>
        <authorList>
            <person name="Zhang X."/>
            <person name="Feng G."/>
            <person name="Zhu H."/>
        </authorList>
    </citation>
    <scope>NUCLEOTIDE SEQUENCE [LARGE SCALE GENOMIC DNA]</scope>
    <source>
        <strain evidence="2 3">KCTC 22011</strain>
    </source>
</reference>
<evidence type="ECO:0000256" key="1">
    <source>
        <dbReference type="SAM" id="MobiDB-lite"/>
    </source>
</evidence>
<feature type="compositionally biased region" description="Basic residues" evidence="1">
    <location>
        <begin position="1"/>
        <end position="14"/>
    </location>
</feature>
<gene>
    <name evidence="2" type="ORF">DX912_11390</name>
</gene>
<accession>A0A3D8VCG0</accession>
<sequence>MAKKKRNKPRRTRHGGSLLGTATFDGKPGILVAQSPNGFLLQISHDEVICFSSPAECLESARLLIGAAHAEGMSVEEALGALEALVPNSRSSQCPFDADDRVLISADPQFPDEDIDGVTDLLAACPDYWFIDICDRHGRRLLAWRGRLPQKDERFA</sequence>
<name>A0A3D8VCG0_9GAMM</name>
<dbReference type="EMBL" id="QTJR01000007">
    <property type="protein sequence ID" value="RDY66721.1"/>
    <property type="molecule type" value="Genomic_DNA"/>
</dbReference>
<keyword evidence="3" id="KW-1185">Reference proteome</keyword>
<dbReference type="AlphaFoldDB" id="A0A3D8VCG0"/>
<dbReference type="Proteomes" id="UP000256829">
    <property type="component" value="Unassembled WGS sequence"/>
</dbReference>